<organism evidence="1 2">
    <name type="scientific">Halogranum tailed virus 1</name>
    <dbReference type="NCBI Taxonomy" id="1273749"/>
    <lineage>
        <taxon>Viruses</taxon>
        <taxon>Duplodnaviria</taxon>
        <taxon>Heunggongvirae</taxon>
        <taxon>Uroviricota</taxon>
        <taxon>Caudoviricetes</taxon>
        <taxon>Thumleimavirales</taxon>
        <taxon>Halomagnusviridae</taxon>
        <taxon>Hagravirus</taxon>
        <taxon>Hagravirus capitaneum</taxon>
        <taxon>Hagravirus HGTV1</taxon>
    </lineage>
</organism>
<dbReference type="GeneID" id="16194002"/>
<dbReference type="EMBL" id="KC292026">
    <property type="protein sequence ID" value="AGM11568.1"/>
    <property type="molecule type" value="Genomic_DNA"/>
</dbReference>
<accession>R4TMZ1</accession>
<evidence type="ECO:0008006" key="3">
    <source>
        <dbReference type="Google" id="ProtNLM"/>
    </source>
</evidence>
<name>R4TMZ1_9CAUD</name>
<gene>
    <name evidence="1" type="primary">271</name>
    <name evidence="1" type="ORF">HGTV1_271</name>
</gene>
<dbReference type="KEGG" id="vg:16194002"/>
<dbReference type="RefSeq" id="YP_008059446.1">
    <property type="nucleotide sequence ID" value="NC_021328.1"/>
</dbReference>
<reference evidence="1 2" key="1">
    <citation type="submission" date="2012-12" db="EMBL/GenBank/DDBJ databases">
        <authorList>
            <person name="Sencilo A."/>
            <person name="Jacobs-Sera D."/>
            <person name="Russell D.A."/>
            <person name="Ko C."/>
            <person name="Atanasova N."/>
            <person name="Osterlund E."/>
            <person name="Oksanen H.M."/>
            <person name="Bamford D.H."/>
            <person name="Hatfull G.F."/>
            <person name="Roine E."/>
            <person name="Hendrix R.W."/>
        </authorList>
    </citation>
    <scope>NUCLEOTIDE SEQUENCE [LARGE SCALE GENOMIC DNA]</scope>
</reference>
<keyword evidence="2" id="KW-1185">Reference proteome</keyword>
<evidence type="ECO:0000313" key="1">
    <source>
        <dbReference type="EMBL" id="AGM11568.1"/>
    </source>
</evidence>
<proteinExistence type="predicted"/>
<sequence>MATTANNNSSDEVQYEPLVMLTVEPDGTGRFTVSVDEEDHRFEVVAEAGSVEIEYIETLSWRGQIRTSDPDDEVYDVLTSSEEFQDFVQGVLN</sequence>
<evidence type="ECO:0000313" key="2">
    <source>
        <dbReference type="Proteomes" id="UP000202786"/>
    </source>
</evidence>
<protein>
    <recommendedName>
        <fullName evidence="3">DUF1292 domain-containing protein</fullName>
    </recommendedName>
</protein>
<dbReference type="Proteomes" id="UP000202786">
    <property type="component" value="Segment"/>
</dbReference>